<evidence type="ECO:0000313" key="2">
    <source>
        <dbReference type="EMBL" id="CAF4388540.1"/>
    </source>
</evidence>
<proteinExistence type="predicted"/>
<comment type="caution">
    <text evidence="2">The sequence shown here is derived from an EMBL/GenBank/DDBJ whole genome shotgun (WGS) entry which is preliminary data.</text>
</comment>
<evidence type="ECO:0000313" key="3">
    <source>
        <dbReference type="Proteomes" id="UP000663866"/>
    </source>
</evidence>
<sequence>MKFLKLGSNPNSQLSNGNTCLHLSTINGHIECIRHLLKFGGNPFLENNLGLTPWNNLSQLNETIELECLQLFVDLNQSLPPVDLIFDVIEHDHINTYDYLLSITHEELKSNPSYCSRLLRTALRSSNTYFLERLFAMIPRQDFAQFINH</sequence>
<protein>
    <recommendedName>
        <fullName evidence="4">Ankyrin repeat protein</fullName>
    </recommendedName>
</protein>
<organism evidence="2 3">
    <name type="scientific">Rotaria magnacalcarata</name>
    <dbReference type="NCBI Taxonomy" id="392030"/>
    <lineage>
        <taxon>Eukaryota</taxon>
        <taxon>Metazoa</taxon>
        <taxon>Spiralia</taxon>
        <taxon>Gnathifera</taxon>
        <taxon>Rotifera</taxon>
        <taxon>Eurotatoria</taxon>
        <taxon>Bdelloidea</taxon>
        <taxon>Philodinida</taxon>
        <taxon>Philodinidae</taxon>
        <taxon>Rotaria</taxon>
    </lineage>
</organism>
<evidence type="ECO:0008006" key="4">
    <source>
        <dbReference type="Google" id="ProtNLM"/>
    </source>
</evidence>
<name>A0A820NFV7_9BILA</name>
<dbReference type="PROSITE" id="PS50088">
    <property type="entry name" value="ANK_REPEAT"/>
    <property type="match status" value="1"/>
</dbReference>
<reference evidence="2" key="1">
    <citation type="submission" date="2021-02" db="EMBL/GenBank/DDBJ databases">
        <authorList>
            <person name="Nowell W R."/>
        </authorList>
    </citation>
    <scope>NUCLEOTIDE SEQUENCE</scope>
</reference>
<gene>
    <name evidence="2" type="ORF">OVN521_LOCUS34147</name>
</gene>
<dbReference type="InterPro" id="IPR002110">
    <property type="entry name" value="Ankyrin_rpt"/>
</dbReference>
<dbReference type="EMBL" id="CAJOBG010039636">
    <property type="protein sequence ID" value="CAF4388540.1"/>
    <property type="molecule type" value="Genomic_DNA"/>
</dbReference>
<dbReference type="InterPro" id="IPR036770">
    <property type="entry name" value="Ankyrin_rpt-contain_sf"/>
</dbReference>
<dbReference type="SMART" id="SM00248">
    <property type="entry name" value="ANK"/>
    <property type="match status" value="1"/>
</dbReference>
<dbReference type="Proteomes" id="UP000663866">
    <property type="component" value="Unassembled WGS sequence"/>
</dbReference>
<evidence type="ECO:0000256" key="1">
    <source>
        <dbReference type="PROSITE-ProRule" id="PRU00023"/>
    </source>
</evidence>
<dbReference type="SUPFAM" id="SSF48403">
    <property type="entry name" value="Ankyrin repeat"/>
    <property type="match status" value="1"/>
</dbReference>
<feature type="repeat" description="ANK" evidence="1">
    <location>
        <begin position="16"/>
        <end position="48"/>
    </location>
</feature>
<keyword evidence="3" id="KW-1185">Reference proteome</keyword>
<accession>A0A820NFV7</accession>
<dbReference type="PROSITE" id="PS50297">
    <property type="entry name" value="ANK_REP_REGION"/>
    <property type="match status" value="1"/>
</dbReference>
<keyword evidence="1" id="KW-0040">ANK repeat</keyword>
<dbReference type="AlphaFoldDB" id="A0A820NFV7"/>
<dbReference type="Pfam" id="PF12796">
    <property type="entry name" value="Ank_2"/>
    <property type="match status" value="1"/>
</dbReference>
<feature type="non-terminal residue" evidence="2">
    <location>
        <position position="149"/>
    </location>
</feature>
<dbReference type="Gene3D" id="1.25.40.20">
    <property type="entry name" value="Ankyrin repeat-containing domain"/>
    <property type="match status" value="1"/>
</dbReference>